<dbReference type="Proteomes" id="UP000282971">
    <property type="component" value="Unassembled WGS sequence"/>
</dbReference>
<organism evidence="2 3">
    <name type="scientific">Sphingomonas crocodyli</name>
    <dbReference type="NCBI Taxonomy" id="1979270"/>
    <lineage>
        <taxon>Bacteria</taxon>
        <taxon>Pseudomonadati</taxon>
        <taxon>Pseudomonadota</taxon>
        <taxon>Alphaproteobacteria</taxon>
        <taxon>Sphingomonadales</taxon>
        <taxon>Sphingomonadaceae</taxon>
        <taxon>Sphingomonas</taxon>
    </lineage>
</organism>
<evidence type="ECO:0000313" key="2">
    <source>
        <dbReference type="EMBL" id="RVT90426.1"/>
    </source>
</evidence>
<keyword evidence="3" id="KW-1185">Reference proteome</keyword>
<dbReference type="RefSeq" id="WP_127745684.1">
    <property type="nucleotide sequence ID" value="NZ_SACN01000003.1"/>
</dbReference>
<reference evidence="2 3" key="1">
    <citation type="submission" date="2019-01" db="EMBL/GenBank/DDBJ databases">
        <authorList>
            <person name="Chen W.-M."/>
        </authorList>
    </citation>
    <scope>NUCLEOTIDE SEQUENCE [LARGE SCALE GENOMIC DNA]</scope>
    <source>
        <strain evidence="2 3">CCP-7</strain>
    </source>
</reference>
<protein>
    <recommendedName>
        <fullName evidence="1">DUF6894 domain-containing protein</fullName>
    </recommendedName>
</protein>
<evidence type="ECO:0000259" key="1">
    <source>
        <dbReference type="Pfam" id="PF21834"/>
    </source>
</evidence>
<dbReference type="EMBL" id="SACN01000003">
    <property type="protein sequence ID" value="RVT90426.1"/>
    <property type="molecule type" value="Genomic_DNA"/>
</dbReference>
<dbReference type="InterPro" id="IPR054189">
    <property type="entry name" value="DUF6894"/>
</dbReference>
<dbReference type="OrthoDB" id="7575967at2"/>
<accession>A0A437LYK0</accession>
<dbReference type="Pfam" id="PF21834">
    <property type="entry name" value="DUF6894"/>
    <property type="match status" value="1"/>
</dbReference>
<gene>
    <name evidence="2" type="ORF">EOD43_19400</name>
</gene>
<comment type="caution">
    <text evidence="2">The sequence shown here is derived from an EMBL/GenBank/DDBJ whole genome shotgun (WGS) entry which is preliminary data.</text>
</comment>
<name>A0A437LYK0_9SPHN</name>
<dbReference type="AlphaFoldDB" id="A0A437LYK0"/>
<sequence>MPRYYFDVHDGADCPDLCGVDLADIAAARQMAMRYAGELIAASDGWRSAAYHWKLEVCDDLGLPIMRLALDSVHGRFMIHYHSDGPRTPVEALF</sequence>
<evidence type="ECO:0000313" key="3">
    <source>
        <dbReference type="Proteomes" id="UP000282971"/>
    </source>
</evidence>
<proteinExistence type="predicted"/>
<feature type="domain" description="DUF6894" evidence="1">
    <location>
        <begin position="3"/>
        <end position="70"/>
    </location>
</feature>